<accession>A0AAD4S951</accession>
<gene>
    <name evidence="1" type="ORF">MKW98_011743</name>
</gene>
<name>A0AAD4S951_9MAGN</name>
<dbReference type="EMBL" id="JAJJMB010012966">
    <property type="protein sequence ID" value="KAI3872251.1"/>
    <property type="molecule type" value="Genomic_DNA"/>
</dbReference>
<organism evidence="1 2">
    <name type="scientific">Papaver atlanticum</name>
    <dbReference type="NCBI Taxonomy" id="357466"/>
    <lineage>
        <taxon>Eukaryota</taxon>
        <taxon>Viridiplantae</taxon>
        <taxon>Streptophyta</taxon>
        <taxon>Embryophyta</taxon>
        <taxon>Tracheophyta</taxon>
        <taxon>Spermatophyta</taxon>
        <taxon>Magnoliopsida</taxon>
        <taxon>Ranunculales</taxon>
        <taxon>Papaveraceae</taxon>
        <taxon>Papaveroideae</taxon>
        <taxon>Papaver</taxon>
    </lineage>
</organism>
<dbReference type="Proteomes" id="UP001202328">
    <property type="component" value="Unassembled WGS sequence"/>
</dbReference>
<reference evidence="1" key="1">
    <citation type="submission" date="2022-04" db="EMBL/GenBank/DDBJ databases">
        <title>A functionally conserved STORR gene fusion in Papaver species that diverged 16.8 million years ago.</title>
        <authorList>
            <person name="Catania T."/>
        </authorList>
    </citation>
    <scope>NUCLEOTIDE SEQUENCE</scope>
    <source>
        <strain evidence="1">S-188037</strain>
    </source>
</reference>
<dbReference type="AlphaFoldDB" id="A0AAD4S951"/>
<proteinExistence type="predicted"/>
<keyword evidence="2" id="KW-1185">Reference proteome</keyword>
<evidence type="ECO:0000313" key="1">
    <source>
        <dbReference type="EMBL" id="KAI3872251.1"/>
    </source>
</evidence>
<protein>
    <submittedName>
        <fullName evidence="1">Uncharacterized protein</fullName>
    </submittedName>
</protein>
<comment type="caution">
    <text evidence="1">The sequence shown here is derived from an EMBL/GenBank/DDBJ whole genome shotgun (WGS) entry which is preliminary data.</text>
</comment>
<feature type="non-terminal residue" evidence="1">
    <location>
        <position position="62"/>
    </location>
</feature>
<sequence length="62" mass="7055">MLLVVTLIMGTVNESCSTRREFLTRNSKQANIIDYADALTKSILFLKGQLKKRGSNNLTQYF</sequence>
<evidence type="ECO:0000313" key="2">
    <source>
        <dbReference type="Proteomes" id="UP001202328"/>
    </source>
</evidence>